<dbReference type="PANTHER" id="PTHR24394:SF29">
    <property type="entry name" value="MYONEURIN"/>
    <property type="match status" value="1"/>
</dbReference>
<keyword evidence="6" id="KW-0539">Nucleus</keyword>
<dbReference type="PROSITE" id="PS50157">
    <property type="entry name" value="ZINC_FINGER_C2H2_2"/>
    <property type="match status" value="7"/>
</dbReference>
<keyword evidence="3" id="KW-0677">Repeat</keyword>
<evidence type="ECO:0000256" key="5">
    <source>
        <dbReference type="ARBA" id="ARBA00022833"/>
    </source>
</evidence>
<dbReference type="AlphaFoldDB" id="A0A8J1UG20"/>
<feature type="region of interest" description="Disordered" evidence="7">
    <location>
        <begin position="807"/>
        <end position="879"/>
    </location>
</feature>
<accession>A0A8J1UG20</accession>
<name>A0A8J1UG20_OWEFU</name>
<feature type="region of interest" description="Disordered" evidence="7">
    <location>
        <begin position="653"/>
        <end position="685"/>
    </location>
</feature>
<dbReference type="GO" id="GO:0032502">
    <property type="term" value="P:developmental process"/>
    <property type="evidence" value="ECO:0007669"/>
    <property type="project" value="UniProtKB-ARBA"/>
</dbReference>
<proteinExistence type="predicted"/>
<dbReference type="Gene3D" id="3.30.160.60">
    <property type="entry name" value="Classic Zinc Finger"/>
    <property type="match status" value="6"/>
</dbReference>
<comment type="caution">
    <text evidence="8">The sequence shown here is derived from an EMBL/GenBank/DDBJ whole genome shotgun (WGS) entry which is preliminary data.</text>
</comment>
<feature type="compositionally biased region" description="Polar residues" evidence="7">
    <location>
        <begin position="316"/>
        <end position="333"/>
    </location>
</feature>
<evidence type="ECO:0000256" key="6">
    <source>
        <dbReference type="ARBA" id="ARBA00023242"/>
    </source>
</evidence>
<dbReference type="Pfam" id="PF00096">
    <property type="entry name" value="zf-C2H2"/>
    <property type="match status" value="3"/>
</dbReference>
<comment type="subcellular location">
    <subcellularLocation>
        <location evidence="1">Nucleus</location>
    </subcellularLocation>
</comment>
<dbReference type="PROSITE" id="PS50097">
    <property type="entry name" value="BTB"/>
    <property type="match status" value="1"/>
</dbReference>
<feature type="compositionally biased region" description="Polar residues" evidence="7">
    <location>
        <begin position="282"/>
        <end position="294"/>
    </location>
</feature>
<dbReference type="InterPro" id="IPR013087">
    <property type="entry name" value="Znf_C2H2_type"/>
</dbReference>
<feature type="region of interest" description="Disordered" evidence="7">
    <location>
        <begin position="891"/>
        <end position="922"/>
    </location>
</feature>
<feature type="compositionally biased region" description="Polar residues" evidence="7">
    <location>
        <begin position="863"/>
        <end position="879"/>
    </location>
</feature>
<dbReference type="GO" id="GO:0008270">
    <property type="term" value="F:zinc ion binding"/>
    <property type="evidence" value="ECO:0007669"/>
    <property type="project" value="UniProtKB-KW"/>
</dbReference>
<keyword evidence="9" id="KW-1185">Reference proteome</keyword>
<evidence type="ECO:0000313" key="9">
    <source>
        <dbReference type="Proteomes" id="UP000749559"/>
    </source>
</evidence>
<dbReference type="SUPFAM" id="SSF57667">
    <property type="entry name" value="beta-beta-alpha zinc fingers"/>
    <property type="match status" value="3"/>
</dbReference>
<dbReference type="SUPFAM" id="SSF54695">
    <property type="entry name" value="POZ domain"/>
    <property type="match status" value="1"/>
</dbReference>
<protein>
    <submittedName>
        <fullName evidence="8">Uncharacterized protein</fullName>
    </submittedName>
</protein>
<feature type="compositionally biased region" description="Low complexity" evidence="7">
    <location>
        <begin position="841"/>
        <end position="856"/>
    </location>
</feature>
<keyword evidence="2" id="KW-0479">Metal-binding</keyword>
<sequence length="943" mass="106089">MDLQGDTPVTLTSKQHRSKLLDCLYTLQQSHKACDINIKCDSLIIPVHRLVLAATLEKFQAEKSWKTKRVWNIDHLNLNQDELSKIVRFLYTGCLMIQNSKVQDYLNYFKALELSEGIALCKDLISDMTSQSETSKQETIQTKRIKDHSTKNSTIVKSKNKKPKTSVSKGIECDGSIIKAKGVDTPKRKRGRPQIYETSTCKDPIKNIETSSDKNIDEPYGTSVKHYHTRKATQREKETQVGSTKDAVNASRKRRHAEIATSEGGQLQEKTSQVVENPVPNVKSSNETPFINDSESSKKSKTSIPQDIEAQHQKSKTSTIGDNSSPNISSTKLGVNCEEESEKNNPSPTKFQHRKCRKCSQTFDTHSQLVQHRKEHLVGNWNSRYKCNLCSFKDRRKLGLDRHKFHKHGVPFDKEKYVILKCEVENCKYQTIDIHVFKSHQTSHKKEEPFKCKVCEKTFKRKGALDVHQRLHIDSRPFKCPDCDKSFTQASNLQSHVAASHQKGKKFMCDQCPYGSLGRKEFAFHMFNHHKVPLPNNYVDKILTCDQCSYTCFRPVAMKQHKITHTGEKLFMCTYCGQRLANRTSLRVHIRYSHTGERPEKCEHCGMGFVDTGKLKQHVRVKHTEVGVKNFQCPHCDYRCAMKGNLGKHIKSLHSHQDNKSPHCNQGNKHNKSIDGNKGNEHNKLDESRAIKKTITNQDLKDKEYLDTDRKMSVEYMEPEKLPSVSMFCSSGEASYLGSDTGLGISSHTVSATGSLNVEPSPVQVSPLFSVLQPHPIQQPYPILMHSTTQLISPPAMYMTDTYQRDNNQGSQDTMTGPLGNMMSNQSAFSSSDQREVMSPQSIHSQESISTITTQSPGAFKNPSGQNMTSPLDDQGQKSLCVSSGSNLVLSSTPSIQHNASPGGHTEVHSTEGGSDPSPIDPYGAHGYNVATAVNVLMHGFRY</sequence>
<reference evidence="8" key="1">
    <citation type="submission" date="2022-03" db="EMBL/GenBank/DDBJ databases">
        <authorList>
            <person name="Martin C."/>
        </authorList>
    </citation>
    <scope>NUCLEOTIDE SEQUENCE</scope>
</reference>
<dbReference type="PROSITE" id="PS00028">
    <property type="entry name" value="ZINC_FINGER_C2H2_1"/>
    <property type="match status" value="7"/>
</dbReference>
<dbReference type="InterPro" id="IPR000210">
    <property type="entry name" value="BTB/POZ_dom"/>
</dbReference>
<dbReference type="Gene3D" id="3.30.710.10">
    <property type="entry name" value="Potassium Channel Kv1.1, Chain A"/>
    <property type="match status" value="1"/>
</dbReference>
<dbReference type="FunFam" id="3.30.160.60:FF:000202">
    <property type="entry name" value="Zinc finger protein 574"/>
    <property type="match status" value="1"/>
</dbReference>
<dbReference type="OrthoDB" id="6085123at2759"/>
<dbReference type="CDD" id="cd18186">
    <property type="entry name" value="BTB_POZ_ZBTB_KLHL-like"/>
    <property type="match status" value="1"/>
</dbReference>
<evidence type="ECO:0000256" key="4">
    <source>
        <dbReference type="ARBA" id="ARBA00022771"/>
    </source>
</evidence>
<evidence type="ECO:0000256" key="2">
    <source>
        <dbReference type="ARBA" id="ARBA00022723"/>
    </source>
</evidence>
<feature type="compositionally biased region" description="Polar residues" evidence="7">
    <location>
        <begin position="891"/>
        <end position="900"/>
    </location>
</feature>
<dbReference type="InterPro" id="IPR011333">
    <property type="entry name" value="SKP1/BTB/POZ_sf"/>
</dbReference>
<evidence type="ECO:0000256" key="3">
    <source>
        <dbReference type="ARBA" id="ARBA00022737"/>
    </source>
</evidence>
<feature type="compositionally biased region" description="Polar residues" evidence="7">
    <location>
        <begin position="822"/>
        <end position="832"/>
    </location>
</feature>
<gene>
    <name evidence="8" type="ORF">OFUS_LOCUS14458</name>
</gene>
<dbReference type="Proteomes" id="UP000749559">
    <property type="component" value="Unassembled WGS sequence"/>
</dbReference>
<evidence type="ECO:0000256" key="1">
    <source>
        <dbReference type="ARBA" id="ARBA00004123"/>
    </source>
</evidence>
<dbReference type="EMBL" id="CAIIXF020000007">
    <property type="protein sequence ID" value="CAH1789024.1"/>
    <property type="molecule type" value="Genomic_DNA"/>
</dbReference>
<dbReference type="InterPro" id="IPR036236">
    <property type="entry name" value="Znf_C2H2_sf"/>
</dbReference>
<dbReference type="FunFam" id="3.30.160.60:FF:000446">
    <property type="entry name" value="Zinc finger protein"/>
    <property type="match status" value="1"/>
</dbReference>
<feature type="region of interest" description="Disordered" evidence="7">
    <location>
        <begin position="135"/>
        <end position="169"/>
    </location>
</feature>
<dbReference type="SMART" id="SM00355">
    <property type="entry name" value="ZnF_C2H2"/>
    <property type="match status" value="10"/>
</dbReference>
<dbReference type="FunFam" id="3.30.160.60:FF:000065">
    <property type="entry name" value="B-cell CLL/lymphoma 6, member B"/>
    <property type="match status" value="1"/>
</dbReference>
<dbReference type="GO" id="GO:0005634">
    <property type="term" value="C:nucleus"/>
    <property type="evidence" value="ECO:0007669"/>
    <property type="project" value="UniProtKB-SubCell"/>
</dbReference>
<evidence type="ECO:0000256" key="7">
    <source>
        <dbReference type="SAM" id="MobiDB-lite"/>
    </source>
</evidence>
<dbReference type="PANTHER" id="PTHR24394">
    <property type="entry name" value="ZINC FINGER PROTEIN"/>
    <property type="match status" value="1"/>
</dbReference>
<feature type="region of interest" description="Disordered" evidence="7">
    <location>
        <begin position="206"/>
        <end position="351"/>
    </location>
</feature>
<organism evidence="8 9">
    <name type="scientific">Owenia fusiformis</name>
    <name type="common">Polychaete worm</name>
    <dbReference type="NCBI Taxonomy" id="6347"/>
    <lineage>
        <taxon>Eukaryota</taxon>
        <taxon>Metazoa</taxon>
        <taxon>Spiralia</taxon>
        <taxon>Lophotrochozoa</taxon>
        <taxon>Annelida</taxon>
        <taxon>Polychaeta</taxon>
        <taxon>Sedentaria</taxon>
        <taxon>Canalipalpata</taxon>
        <taxon>Sabellida</taxon>
        <taxon>Oweniida</taxon>
        <taxon>Oweniidae</taxon>
        <taxon>Owenia</taxon>
    </lineage>
</organism>
<evidence type="ECO:0000313" key="8">
    <source>
        <dbReference type="EMBL" id="CAH1789024.1"/>
    </source>
</evidence>
<dbReference type="Pfam" id="PF00651">
    <property type="entry name" value="BTB"/>
    <property type="match status" value="1"/>
</dbReference>
<feature type="compositionally biased region" description="Basic and acidic residues" evidence="7">
    <location>
        <begin position="672"/>
        <end position="685"/>
    </location>
</feature>
<feature type="compositionally biased region" description="Polar residues" evidence="7">
    <location>
        <begin position="263"/>
        <end position="275"/>
    </location>
</feature>
<dbReference type="GO" id="GO:0000981">
    <property type="term" value="F:DNA-binding transcription factor activity, RNA polymerase II-specific"/>
    <property type="evidence" value="ECO:0007669"/>
    <property type="project" value="TreeGrafter"/>
</dbReference>
<keyword evidence="5" id="KW-0862">Zinc</keyword>
<feature type="compositionally biased region" description="Basic and acidic residues" evidence="7">
    <location>
        <begin position="206"/>
        <end position="217"/>
    </location>
</feature>
<keyword evidence="4" id="KW-0863">Zinc-finger</keyword>